<proteinExistence type="predicted"/>
<evidence type="ECO:0000313" key="2">
    <source>
        <dbReference type="EMBL" id="MET3732984.1"/>
    </source>
</evidence>
<keyword evidence="3" id="KW-1185">Reference proteome</keyword>
<sequence>MLEKFYKLSLVRKIALILFAVILFLYAILMVVQFDFLVIVPNYRYVKLYWVLSLTIILSILLLIIIEKKYDFFTIFNIMWIPLFIGIFIGLSFTPYTLRKLDFIFSKKVNDYNVEYFSEDRYFHVHKFIYKNDDLYYYEDERWDDIYKGKFKLYKSRFVDAYHLKKDEN</sequence>
<gene>
    <name evidence="2" type="ORF">ABID46_002576</name>
</gene>
<dbReference type="Proteomes" id="UP001549146">
    <property type="component" value="Unassembled WGS sequence"/>
</dbReference>
<organism evidence="2 3">
    <name type="scientific">Moheibacter stercoris</name>
    <dbReference type="NCBI Taxonomy" id="1628251"/>
    <lineage>
        <taxon>Bacteria</taxon>
        <taxon>Pseudomonadati</taxon>
        <taxon>Bacteroidota</taxon>
        <taxon>Flavobacteriia</taxon>
        <taxon>Flavobacteriales</taxon>
        <taxon>Weeksellaceae</taxon>
        <taxon>Moheibacter</taxon>
    </lineage>
</organism>
<reference evidence="2 3" key="1">
    <citation type="submission" date="2024-06" db="EMBL/GenBank/DDBJ databases">
        <title>Genomic Encyclopedia of Type Strains, Phase IV (KMG-IV): sequencing the most valuable type-strain genomes for metagenomic binning, comparative biology and taxonomic classification.</title>
        <authorList>
            <person name="Goeker M."/>
        </authorList>
    </citation>
    <scope>NUCLEOTIDE SEQUENCE [LARGE SCALE GENOMIC DNA]</scope>
    <source>
        <strain evidence="2 3">DSM 29388</strain>
    </source>
</reference>
<accession>A0ABV2LXU5</accession>
<keyword evidence="1" id="KW-1133">Transmembrane helix</keyword>
<dbReference type="EMBL" id="JBEPMO010000025">
    <property type="protein sequence ID" value="MET3732984.1"/>
    <property type="molecule type" value="Genomic_DNA"/>
</dbReference>
<keyword evidence="1" id="KW-0812">Transmembrane</keyword>
<name>A0ABV2LXU5_9FLAO</name>
<evidence type="ECO:0000256" key="1">
    <source>
        <dbReference type="SAM" id="Phobius"/>
    </source>
</evidence>
<comment type="caution">
    <text evidence="2">The sequence shown here is derived from an EMBL/GenBank/DDBJ whole genome shotgun (WGS) entry which is preliminary data.</text>
</comment>
<feature type="transmembrane region" description="Helical" evidence="1">
    <location>
        <begin position="14"/>
        <end position="36"/>
    </location>
</feature>
<dbReference type="RefSeq" id="WP_354510717.1">
    <property type="nucleotide sequence ID" value="NZ_JBEPMO010000025.1"/>
</dbReference>
<feature type="transmembrane region" description="Helical" evidence="1">
    <location>
        <begin position="48"/>
        <end position="66"/>
    </location>
</feature>
<feature type="transmembrane region" description="Helical" evidence="1">
    <location>
        <begin position="78"/>
        <end position="98"/>
    </location>
</feature>
<keyword evidence="1" id="KW-0472">Membrane</keyword>
<evidence type="ECO:0000313" key="3">
    <source>
        <dbReference type="Proteomes" id="UP001549146"/>
    </source>
</evidence>
<protein>
    <submittedName>
        <fullName evidence="2">Magnesium-transporting ATPase (P-type)</fullName>
    </submittedName>
</protein>